<dbReference type="InterPro" id="IPR029039">
    <property type="entry name" value="Flavoprotein-like_sf"/>
</dbReference>
<name>K6YJJ5_9ALTE</name>
<dbReference type="GO" id="GO:0009055">
    <property type="term" value="F:electron transfer activity"/>
    <property type="evidence" value="ECO:0007669"/>
    <property type="project" value="InterPro"/>
</dbReference>
<gene>
    <name evidence="6" type="primary">wrbA</name>
    <name evidence="6" type="ORF">GARC_1351</name>
</gene>
<evidence type="ECO:0000313" key="6">
    <source>
        <dbReference type="EMBL" id="GAC18327.1"/>
    </source>
</evidence>
<dbReference type="SUPFAM" id="SSF52218">
    <property type="entry name" value="Flavoproteins"/>
    <property type="match status" value="1"/>
</dbReference>
<dbReference type="InterPro" id="IPR005025">
    <property type="entry name" value="FMN_Rdtase-like_dom"/>
</dbReference>
<dbReference type="AlphaFoldDB" id="K6YJJ5"/>
<keyword evidence="4" id="KW-0288">FMN</keyword>
<proteinExistence type="inferred from homology"/>
<evidence type="ECO:0000256" key="1">
    <source>
        <dbReference type="ARBA" id="ARBA00001917"/>
    </source>
</evidence>
<evidence type="ECO:0000313" key="7">
    <source>
        <dbReference type="Proteomes" id="UP000006327"/>
    </source>
</evidence>
<dbReference type="Proteomes" id="UP000006327">
    <property type="component" value="Unassembled WGS sequence"/>
</dbReference>
<keyword evidence="7" id="KW-1185">Reference proteome</keyword>
<reference evidence="6 7" key="1">
    <citation type="journal article" date="2017" name="Antonie Van Leeuwenhoek">
        <title>Rhizobium rhizosphaerae sp. nov., a novel species isolated from rice rhizosphere.</title>
        <authorList>
            <person name="Zhao J.J."/>
            <person name="Zhang J."/>
            <person name="Zhang R.J."/>
            <person name="Zhang C.W."/>
            <person name="Yin H.Q."/>
            <person name="Zhang X.X."/>
        </authorList>
    </citation>
    <scope>NUCLEOTIDE SEQUENCE [LARGE SCALE GENOMIC DNA]</scope>
    <source>
        <strain evidence="6 7">BSs20135</strain>
    </source>
</reference>
<keyword evidence="3" id="KW-0285">Flavoprotein</keyword>
<feature type="domain" description="Flavodoxin-like" evidence="5">
    <location>
        <begin position="5"/>
        <end position="189"/>
    </location>
</feature>
<dbReference type="PROSITE" id="PS50902">
    <property type="entry name" value="FLAVODOXIN_LIKE"/>
    <property type="match status" value="1"/>
</dbReference>
<dbReference type="InterPro" id="IPR001226">
    <property type="entry name" value="Flavodoxin_CS"/>
</dbReference>
<dbReference type="NCBIfam" id="TIGR01755">
    <property type="entry name" value="flav_wrbA"/>
    <property type="match status" value="1"/>
</dbReference>
<dbReference type="OrthoDB" id="9801479at2"/>
<protein>
    <submittedName>
        <fullName evidence="6">Trp repressor binding protein</fullName>
    </submittedName>
</protein>
<dbReference type="RefSeq" id="WP_007618044.1">
    <property type="nucleotide sequence ID" value="NZ_BAEO01000015.1"/>
</dbReference>
<dbReference type="Pfam" id="PF03358">
    <property type="entry name" value="FMN_red"/>
    <property type="match status" value="1"/>
</dbReference>
<evidence type="ECO:0000259" key="5">
    <source>
        <dbReference type="PROSITE" id="PS50902"/>
    </source>
</evidence>
<comment type="similarity">
    <text evidence="2">Belongs to the WrbA family.</text>
</comment>
<organism evidence="6 7">
    <name type="scientific">Paraglaciecola arctica BSs20135</name>
    <dbReference type="NCBI Taxonomy" id="493475"/>
    <lineage>
        <taxon>Bacteria</taxon>
        <taxon>Pseudomonadati</taxon>
        <taxon>Pseudomonadota</taxon>
        <taxon>Gammaproteobacteria</taxon>
        <taxon>Alteromonadales</taxon>
        <taxon>Alteromonadaceae</taxon>
        <taxon>Paraglaciecola</taxon>
    </lineage>
</organism>
<dbReference type="GO" id="GO:0010181">
    <property type="term" value="F:FMN binding"/>
    <property type="evidence" value="ECO:0007669"/>
    <property type="project" value="InterPro"/>
</dbReference>
<dbReference type="EMBL" id="BAEO01000015">
    <property type="protein sequence ID" value="GAC18327.1"/>
    <property type="molecule type" value="Genomic_DNA"/>
</dbReference>
<comment type="cofactor">
    <cofactor evidence="1">
        <name>FMN</name>
        <dbReference type="ChEBI" id="CHEBI:58210"/>
    </cofactor>
</comment>
<dbReference type="FunFam" id="3.40.50.360:FF:000001">
    <property type="entry name" value="NAD(P)H dehydrogenase (Quinone) FQR1-like"/>
    <property type="match status" value="1"/>
</dbReference>
<dbReference type="PANTHER" id="PTHR30546:SF23">
    <property type="entry name" value="FLAVOPROTEIN-LIKE PROTEIN YCP4-RELATED"/>
    <property type="match status" value="1"/>
</dbReference>
<dbReference type="PANTHER" id="PTHR30546">
    <property type="entry name" value="FLAVODOXIN-RELATED PROTEIN WRBA-RELATED"/>
    <property type="match status" value="1"/>
</dbReference>
<dbReference type="Gene3D" id="3.40.50.360">
    <property type="match status" value="1"/>
</dbReference>
<dbReference type="InterPro" id="IPR010089">
    <property type="entry name" value="Flavoprotein_WrbA-like"/>
</dbReference>
<dbReference type="NCBIfam" id="NF002999">
    <property type="entry name" value="PRK03767.1"/>
    <property type="match status" value="1"/>
</dbReference>
<sequence>MSQVVLILYYSRHGATQAMANSIALGVEKSGLEARLRCVPEVSNNFTKIQNSVPNSGDPYVVKQDLDDCCALALGSPTRFGNMAAPLKYFLDDTSAQWLAGTLENKPACVFTSTSSMHGGQESTLLTMMIPLFHHGMVLCGLPYSNPELHTTLSGGSPYGVTHLAQGDNKNKLTDEEQRLCIEQGRRLAVLATKLGN</sequence>
<dbReference type="STRING" id="493475.GARC_1351"/>
<evidence type="ECO:0000256" key="3">
    <source>
        <dbReference type="ARBA" id="ARBA00022630"/>
    </source>
</evidence>
<dbReference type="GO" id="GO:0003955">
    <property type="term" value="F:NAD(P)H dehydrogenase (quinone) activity"/>
    <property type="evidence" value="ECO:0007669"/>
    <property type="project" value="InterPro"/>
</dbReference>
<evidence type="ECO:0000256" key="2">
    <source>
        <dbReference type="ARBA" id="ARBA00006961"/>
    </source>
</evidence>
<dbReference type="InterPro" id="IPR008254">
    <property type="entry name" value="Flavodoxin/NO_synth"/>
</dbReference>
<accession>K6YJJ5</accession>
<dbReference type="PROSITE" id="PS00201">
    <property type="entry name" value="FLAVODOXIN"/>
    <property type="match status" value="1"/>
</dbReference>
<dbReference type="eggNOG" id="COG0655">
    <property type="taxonomic scope" value="Bacteria"/>
</dbReference>
<dbReference type="GO" id="GO:0016020">
    <property type="term" value="C:membrane"/>
    <property type="evidence" value="ECO:0007669"/>
    <property type="project" value="TreeGrafter"/>
</dbReference>
<comment type="caution">
    <text evidence="6">The sequence shown here is derived from an EMBL/GenBank/DDBJ whole genome shotgun (WGS) entry which is preliminary data.</text>
</comment>
<evidence type="ECO:0000256" key="4">
    <source>
        <dbReference type="ARBA" id="ARBA00022643"/>
    </source>
</evidence>